<proteinExistence type="predicted"/>
<dbReference type="GO" id="GO:0070733">
    <property type="term" value="F:AMPylase activity"/>
    <property type="evidence" value="ECO:0007669"/>
    <property type="project" value="UniProtKB-EC"/>
</dbReference>
<gene>
    <name evidence="9" type="ORF">HDF15_003967</name>
</gene>
<dbReference type="EC" id="2.7.7.108" evidence="5"/>
<evidence type="ECO:0000256" key="5">
    <source>
        <dbReference type="ARBA" id="ARBA00034531"/>
    </source>
</evidence>
<sequence length="207" mass="22957">MKQAFVDPYCYPGTNVLKNLADIRDRDMLEMTEAALTASQTLLVETSFSPPYDLAKLLLIHRTLFGKLYPFAGQVRVHTGRITKVRASGYAVVYCDSAFIPEQIGLVFRRLAAEGYLTGMPQQAFIERAAHFYGELDAVHPFREGNSRTLRLFFSGLAQTAGYQLDWSILAAEEGLREQLYAARDLAVMHGDSASLAAIFASILSPL</sequence>
<organism evidence="9 10">
    <name type="scientific">Granulicella mallensis</name>
    <dbReference type="NCBI Taxonomy" id="940614"/>
    <lineage>
        <taxon>Bacteria</taxon>
        <taxon>Pseudomonadati</taxon>
        <taxon>Acidobacteriota</taxon>
        <taxon>Terriglobia</taxon>
        <taxon>Terriglobales</taxon>
        <taxon>Acidobacteriaceae</taxon>
        <taxon>Granulicella</taxon>
    </lineage>
</organism>
<evidence type="ECO:0000259" key="8">
    <source>
        <dbReference type="PROSITE" id="PS51459"/>
    </source>
</evidence>
<dbReference type="InterPro" id="IPR036597">
    <property type="entry name" value="Fido-like_dom_sf"/>
</dbReference>
<dbReference type="GO" id="GO:0051302">
    <property type="term" value="P:regulation of cell division"/>
    <property type="evidence" value="ECO:0007669"/>
    <property type="project" value="TreeGrafter"/>
</dbReference>
<keyword evidence="4" id="KW-0067">ATP-binding</keyword>
<evidence type="ECO:0000313" key="9">
    <source>
        <dbReference type="EMBL" id="MBB5065598.1"/>
    </source>
</evidence>
<comment type="catalytic activity">
    <reaction evidence="7">
        <text>L-tyrosyl-[protein] + ATP = O-(5'-adenylyl)-L-tyrosyl-[protein] + diphosphate</text>
        <dbReference type="Rhea" id="RHEA:54288"/>
        <dbReference type="Rhea" id="RHEA-COMP:10136"/>
        <dbReference type="Rhea" id="RHEA-COMP:13846"/>
        <dbReference type="ChEBI" id="CHEBI:30616"/>
        <dbReference type="ChEBI" id="CHEBI:33019"/>
        <dbReference type="ChEBI" id="CHEBI:46858"/>
        <dbReference type="ChEBI" id="CHEBI:83624"/>
        <dbReference type="EC" id="2.7.7.108"/>
    </reaction>
</comment>
<dbReference type="PANTHER" id="PTHR39560:SF1">
    <property type="entry name" value="PROTEIN ADENYLYLTRANSFERASE FIC-RELATED"/>
    <property type="match status" value="1"/>
</dbReference>
<dbReference type="AlphaFoldDB" id="A0A7W8EAG2"/>
<evidence type="ECO:0000313" key="10">
    <source>
        <dbReference type="Proteomes" id="UP000584867"/>
    </source>
</evidence>
<comment type="catalytic activity">
    <reaction evidence="6">
        <text>L-threonyl-[protein] + ATP = 3-O-(5'-adenylyl)-L-threonyl-[protein] + diphosphate</text>
        <dbReference type="Rhea" id="RHEA:54292"/>
        <dbReference type="Rhea" id="RHEA-COMP:11060"/>
        <dbReference type="Rhea" id="RHEA-COMP:13847"/>
        <dbReference type="ChEBI" id="CHEBI:30013"/>
        <dbReference type="ChEBI" id="CHEBI:30616"/>
        <dbReference type="ChEBI" id="CHEBI:33019"/>
        <dbReference type="ChEBI" id="CHEBI:138113"/>
        <dbReference type="EC" id="2.7.7.108"/>
    </reaction>
</comment>
<reference evidence="9 10" key="1">
    <citation type="submission" date="2020-08" db="EMBL/GenBank/DDBJ databases">
        <title>Genomic Encyclopedia of Type Strains, Phase IV (KMG-V): Genome sequencing to study the core and pangenomes of soil and plant-associated prokaryotes.</title>
        <authorList>
            <person name="Whitman W."/>
        </authorList>
    </citation>
    <scope>NUCLEOTIDE SEQUENCE [LARGE SCALE GENOMIC DNA]</scope>
    <source>
        <strain evidence="9 10">X5P3</strain>
    </source>
</reference>
<dbReference type="EMBL" id="JACHIO010000018">
    <property type="protein sequence ID" value="MBB5065598.1"/>
    <property type="molecule type" value="Genomic_DNA"/>
</dbReference>
<dbReference type="Pfam" id="PF02661">
    <property type="entry name" value="Fic"/>
    <property type="match status" value="1"/>
</dbReference>
<accession>A0A7W8EAG2</accession>
<dbReference type="PROSITE" id="PS51459">
    <property type="entry name" value="FIDO"/>
    <property type="match status" value="1"/>
</dbReference>
<evidence type="ECO:0000256" key="2">
    <source>
        <dbReference type="ARBA" id="ARBA00022695"/>
    </source>
</evidence>
<protein>
    <recommendedName>
        <fullName evidence="5">protein adenylyltransferase</fullName>
        <ecNumber evidence="5">2.7.7.108</ecNumber>
    </recommendedName>
</protein>
<evidence type="ECO:0000256" key="4">
    <source>
        <dbReference type="ARBA" id="ARBA00022840"/>
    </source>
</evidence>
<dbReference type="SUPFAM" id="SSF140931">
    <property type="entry name" value="Fic-like"/>
    <property type="match status" value="1"/>
</dbReference>
<dbReference type="Gene3D" id="1.10.3290.10">
    <property type="entry name" value="Fido-like domain"/>
    <property type="match status" value="1"/>
</dbReference>
<keyword evidence="2" id="KW-0548">Nucleotidyltransferase</keyword>
<evidence type="ECO:0000256" key="7">
    <source>
        <dbReference type="ARBA" id="ARBA00048696"/>
    </source>
</evidence>
<dbReference type="PANTHER" id="PTHR39560">
    <property type="entry name" value="PROTEIN ADENYLYLTRANSFERASE FIC-RELATED"/>
    <property type="match status" value="1"/>
</dbReference>
<dbReference type="GO" id="GO:0005524">
    <property type="term" value="F:ATP binding"/>
    <property type="evidence" value="ECO:0007669"/>
    <property type="project" value="UniProtKB-KW"/>
</dbReference>
<keyword evidence="3" id="KW-0547">Nucleotide-binding</keyword>
<evidence type="ECO:0000256" key="1">
    <source>
        <dbReference type="ARBA" id="ARBA00022679"/>
    </source>
</evidence>
<evidence type="ECO:0000256" key="3">
    <source>
        <dbReference type="ARBA" id="ARBA00022741"/>
    </source>
</evidence>
<dbReference type="Proteomes" id="UP000584867">
    <property type="component" value="Unassembled WGS sequence"/>
</dbReference>
<evidence type="ECO:0000256" key="6">
    <source>
        <dbReference type="ARBA" id="ARBA00047939"/>
    </source>
</evidence>
<name>A0A7W8EAG2_9BACT</name>
<comment type="caution">
    <text evidence="9">The sequence shown here is derived from an EMBL/GenBank/DDBJ whole genome shotgun (WGS) entry which is preliminary data.</text>
</comment>
<keyword evidence="1" id="KW-0808">Transferase</keyword>
<feature type="domain" description="Fido" evidence="8">
    <location>
        <begin position="52"/>
        <end position="202"/>
    </location>
</feature>
<dbReference type="RefSeq" id="WP_184258438.1">
    <property type="nucleotide sequence ID" value="NZ_JACHIO010000018.1"/>
</dbReference>
<dbReference type="InterPro" id="IPR003812">
    <property type="entry name" value="Fido"/>
</dbReference>